<evidence type="ECO:0000313" key="2">
    <source>
        <dbReference type="EMBL" id="OAA31029.1"/>
    </source>
</evidence>
<dbReference type="OrthoDB" id="49677at2"/>
<evidence type="ECO:0000313" key="3">
    <source>
        <dbReference type="Proteomes" id="UP000077339"/>
    </source>
</evidence>
<evidence type="ECO:0000256" key="1">
    <source>
        <dbReference type="SAM" id="Phobius"/>
    </source>
</evidence>
<gene>
    <name evidence="2" type="ORF">AT15_08625</name>
</gene>
<sequence>MRFALGLFLIFLGFFVVLGYFSLGSLPNFIDNFSATWPLILVFIGISLLSGIKGLKWLKYVNALLILGYLFFLLLWPAPINFAYQSGAQDLLTKETLSENTVVELNIDSSICTVNIERLEGTIAGNSVGNVVYEISTGSEFYIHERDHDDTIQYNIGTEHSWPQRGKNRLNIKLLPGVLYRIILKGGVLKGGLDLSGIMVDSMTINAGVMDFDISLSDVYPISLKTEGGVGKFNVFLPQNAKAQVEINSGIKKITVRGYKETTGSAGEKIIGSISAKLKSFLEFDAGVLWLSFSD</sequence>
<keyword evidence="1" id="KW-0472">Membrane</keyword>
<dbReference type="STRING" id="1453497.AT15_08625"/>
<evidence type="ECO:0008006" key="4">
    <source>
        <dbReference type="Google" id="ProtNLM"/>
    </source>
</evidence>
<dbReference type="RefSeq" id="WP_068346801.1">
    <property type="nucleotide sequence ID" value="NZ_JFHK01000005.1"/>
</dbReference>
<name>A0A176K200_9BACT</name>
<dbReference type="EMBL" id="JFHK01000005">
    <property type="protein sequence ID" value="OAA31029.1"/>
    <property type="molecule type" value="Genomic_DNA"/>
</dbReference>
<keyword evidence="1" id="KW-1133">Transmembrane helix</keyword>
<keyword evidence="1" id="KW-0812">Transmembrane</keyword>
<reference evidence="2 3" key="1">
    <citation type="submission" date="2014-02" db="EMBL/GenBank/DDBJ databases">
        <title>Kosmotoga genome sequencing.</title>
        <authorList>
            <person name="Pollo S.M."/>
            <person name="Charchuk R."/>
            <person name="Nesbo C.L."/>
        </authorList>
    </citation>
    <scope>NUCLEOTIDE SEQUENCE [LARGE SCALE GENOMIC DNA]</scope>
    <source>
        <strain evidence="2 3">S304</strain>
    </source>
</reference>
<dbReference type="PATRIC" id="fig|1453497.3.peg.1708"/>
<proteinExistence type="predicted"/>
<dbReference type="Proteomes" id="UP000077339">
    <property type="component" value="Unassembled WGS sequence"/>
</dbReference>
<organism evidence="2 3">
    <name type="scientific">Kosmotoga arenicorallina S304</name>
    <dbReference type="NCBI Taxonomy" id="1453497"/>
    <lineage>
        <taxon>Bacteria</taxon>
        <taxon>Thermotogati</taxon>
        <taxon>Thermotogota</taxon>
        <taxon>Thermotogae</taxon>
        <taxon>Kosmotogales</taxon>
        <taxon>Kosmotogaceae</taxon>
        <taxon>Kosmotoga</taxon>
    </lineage>
</organism>
<feature type="transmembrane region" description="Helical" evidence="1">
    <location>
        <begin position="35"/>
        <end position="52"/>
    </location>
</feature>
<dbReference type="AlphaFoldDB" id="A0A176K200"/>
<keyword evidence="3" id="KW-1185">Reference proteome</keyword>
<comment type="caution">
    <text evidence="2">The sequence shown here is derived from an EMBL/GenBank/DDBJ whole genome shotgun (WGS) entry which is preliminary data.</text>
</comment>
<protein>
    <recommendedName>
        <fullName evidence="4">DUF5668 domain-containing protein</fullName>
    </recommendedName>
</protein>
<feature type="transmembrane region" description="Helical" evidence="1">
    <location>
        <begin position="64"/>
        <end position="84"/>
    </location>
</feature>
<accession>A0A176K200</accession>